<reference evidence="1" key="1">
    <citation type="thesis" date="2020" institute="ProQuest LLC" country="789 East Eisenhower Parkway, Ann Arbor, MI, USA">
        <title>Comparative Genomics and Chromosome Evolution.</title>
        <authorList>
            <person name="Mudd A.B."/>
        </authorList>
    </citation>
    <scope>NUCLEOTIDE SEQUENCE</scope>
    <source>
        <strain evidence="1">Female2</strain>
        <tissue evidence="1">Blood</tissue>
    </source>
</reference>
<dbReference type="Proteomes" id="UP000812440">
    <property type="component" value="Chromosome 8_10"/>
</dbReference>
<gene>
    <name evidence="1" type="ORF">GDO86_014999</name>
</gene>
<comment type="caution">
    <text evidence="1">The sequence shown here is derived from an EMBL/GenBank/DDBJ whole genome shotgun (WGS) entry which is preliminary data.</text>
</comment>
<protein>
    <submittedName>
        <fullName evidence="1">Uncharacterized protein</fullName>
    </submittedName>
</protein>
<organism evidence="1 2">
    <name type="scientific">Hymenochirus boettgeri</name>
    <name type="common">Congo dwarf clawed frog</name>
    <dbReference type="NCBI Taxonomy" id="247094"/>
    <lineage>
        <taxon>Eukaryota</taxon>
        <taxon>Metazoa</taxon>
        <taxon>Chordata</taxon>
        <taxon>Craniata</taxon>
        <taxon>Vertebrata</taxon>
        <taxon>Euteleostomi</taxon>
        <taxon>Amphibia</taxon>
        <taxon>Batrachia</taxon>
        <taxon>Anura</taxon>
        <taxon>Pipoidea</taxon>
        <taxon>Pipidae</taxon>
        <taxon>Pipinae</taxon>
        <taxon>Hymenochirus</taxon>
    </lineage>
</organism>
<keyword evidence="2" id="KW-1185">Reference proteome</keyword>
<evidence type="ECO:0000313" key="1">
    <source>
        <dbReference type="EMBL" id="KAG8447710.1"/>
    </source>
</evidence>
<name>A0A8T2JWE2_9PIPI</name>
<accession>A0A8T2JWE2</accession>
<sequence>MEVEDRFHPHCDFQCPRLFPNNLVFNAVGGNARWCGSLLTGQWNYISICNSFNQWSQVHECYAGSL</sequence>
<evidence type="ECO:0000313" key="2">
    <source>
        <dbReference type="Proteomes" id="UP000812440"/>
    </source>
</evidence>
<dbReference type="AlphaFoldDB" id="A0A8T2JWE2"/>
<dbReference type="EMBL" id="JAACNH010000003">
    <property type="protein sequence ID" value="KAG8447710.1"/>
    <property type="molecule type" value="Genomic_DNA"/>
</dbReference>
<proteinExistence type="predicted"/>